<protein>
    <submittedName>
        <fullName evidence="1">Uncharacterized protein</fullName>
    </submittedName>
</protein>
<reference evidence="2" key="1">
    <citation type="journal article" date="2011" name="Genome Biol. Evol.">
        <title>Massive genomic decay in Serratia symbiotica, a recently evolved symbiont of aphids.</title>
        <authorList>
            <person name="Burke G.R."/>
            <person name="Moran N.A."/>
        </authorList>
    </citation>
    <scope>NUCLEOTIDE SEQUENCE [LARGE SCALE GENOMIC DNA]</scope>
    <source>
        <strain evidence="2">Tucson</strain>
    </source>
</reference>
<evidence type="ECO:0000313" key="1">
    <source>
        <dbReference type="EMBL" id="EFW12802.1"/>
    </source>
</evidence>
<accession>E9CKY1</accession>
<name>E9CKY1_9GAMM</name>
<proteinExistence type="predicted"/>
<sequence>MCQIIFSQFANKILLSFPVYSTDSLFHFCSICDKIRSSQLRIGMCSPRLSAEGHNSKNSVFAFLEKDLRR</sequence>
<organism evidence="1 2">
    <name type="scientific">Serratia symbiotica str. Tucson</name>
    <dbReference type="NCBI Taxonomy" id="914128"/>
    <lineage>
        <taxon>Bacteria</taxon>
        <taxon>Pseudomonadati</taxon>
        <taxon>Pseudomonadota</taxon>
        <taxon>Gammaproteobacteria</taxon>
        <taxon>Enterobacterales</taxon>
        <taxon>Yersiniaceae</taxon>
        <taxon>Serratia</taxon>
        <taxon>Serratia symbiotica</taxon>
    </lineage>
</organism>
<dbReference type="AlphaFoldDB" id="E9CKY1"/>
<dbReference type="EMBL" id="GL636105">
    <property type="protein sequence ID" value="EFW12802.1"/>
    <property type="molecule type" value="Genomic_DNA"/>
</dbReference>
<gene>
    <name evidence="1" type="ORF">SSYM_0839</name>
</gene>
<dbReference type="HOGENOM" id="CLU_2755622_0_0_6"/>
<dbReference type="Proteomes" id="UP000013568">
    <property type="component" value="Unassembled WGS sequence"/>
</dbReference>
<evidence type="ECO:0000313" key="2">
    <source>
        <dbReference type="Proteomes" id="UP000013568"/>
    </source>
</evidence>
<keyword evidence="2" id="KW-1185">Reference proteome</keyword>